<sequence>MAELAYLSATELAPLIESKQLSPVELTKHVLNRIATVDPTIHSYITALPELALKQAREAENNIMNGRYKGPLHGIPIGIKDNYYTKGIRTTAASKLFADFIPEKNATAVEKLLGAGGIMLGKLNMHELALGSTGTNQFYNTTRNPWNIHYMPGGSSGGSSAALAAGLATLATGSDTFGSIRLPAAMCGIYGLKPTYGLVSTYGIFPSAWSLDTAGPMARTVSDLALMLNNMAGFDTNDPASLRASIPDYTEDLYKEIRGIKIGIPTYFLEELDTDVERLFKNAIATLKSLGVEIREIEIPELTMSTFSGYSIVTGESSAFHYEWLQTQPEDYGMDNRPFLLSGTLTNTPQYVKAQQSRRKLVEAFHKAFKSVDIMLGPTIPITTPAFAQNWVEQNLEVIRRCLPFTVPVNLSGTPSLSVPMGLCSNGLPVGMQFIGNHLSEEQLLQVGYAWESINPFQFQIMN</sequence>
<dbReference type="PANTHER" id="PTHR11895:SF7">
    <property type="entry name" value="GLUTAMYL-TRNA(GLN) AMIDOTRANSFERASE SUBUNIT A, MITOCHONDRIAL"/>
    <property type="match status" value="1"/>
</dbReference>
<evidence type="ECO:0000313" key="3">
    <source>
        <dbReference type="EMBL" id="SDN96897.1"/>
    </source>
</evidence>
<proteinExistence type="inferred from homology"/>
<dbReference type="InterPro" id="IPR000120">
    <property type="entry name" value="Amidase"/>
</dbReference>
<dbReference type="GO" id="GO:0016740">
    <property type="term" value="F:transferase activity"/>
    <property type="evidence" value="ECO:0007669"/>
    <property type="project" value="UniProtKB-KW"/>
</dbReference>
<dbReference type="PANTHER" id="PTHR11895">
    <property type="entry name" value="TRANSAMIDASE"/>
    <property type="match status" value="1"/>
</dbReference>
<dbReference type="InterPro" id="IPR023631">
    <property type="entry name" value="Amidase_dom"/>
</dbReference>
<dbReference type="Proteomes" id="UP000199334">
    <property type="component" value="Unassembled WGS sequence"/>
</dbReference>
<name>A0A1H0FQI9_9BACI</name>
<keyword evidence="4" id="KW-1185">Reference proteome</keyword>
<dbReference type="AlphaFoldDB" id="A0A1H0FQI9"/>
<dbReference type="SUPFAM" id="SSF75304">
    <property type="entry name" value="Amidase signature (AS) enzymes"/>
    <property type="match status" value="1"/>
</dbReference>
<comment type="similarity">
    <text evidence="1">Belongs to the amidase family.</text>
</comment>
<evidence type="ECO:0000256" key="1">
    <source>
        <dbReference type="ARBA" id="ARBA00009199"/>
    </source>
</evidence>
<dbReference type="OrthoDB" id="9811471at2"/>
<gene>
    <name evidence="3" type="ORF">SAMN05216498_0319</name>
</gene>
<dbReference type="Gene3D" id="3.90.1300.10">
    <property type="entry name" value="Amidase signature (AS) domain"/>
    <property type="match status" value="1"/>
</dbReference>
<feature type="domain" description="Amidase" evidence="2">
    <location>
        <begin position="25"/>
        <end position="445"/>
    </location>
</feature>
<keyword evidence="3" id="KW-0808">Transferase</keyword>
<evidence type="ECO:0000313" key="4">
    <source>
        <dbReference type="Proteomes" id="UP000199334"/>
    </source>
</evidence>
<dbReference type="STRING" id="237069.SAMN05216498_0319"/>
<accession>A0A1H0FQI9</accession>
<dbReference type="RefSeq" id="WP_093857861.1">
    <property type="nucleotide sequence ID" value="NZ_BJVZ01000017.1"/>
</dbReference>
<organism evidence="3 4">
    <name type="scientific">Tenuibacillus multivorans</name>
    <dbReference type="NCBI Taxonomy" id="237069"/>
    <lineage>
        <taxon>Bacteria</taxon>
        <taxon>Bacillati</taxon>
        <taxon>Bacillota</taxon>
        <taxon>Bacilli</taxon>
        <taxon>Bacillales</taxon>
        <taxon>Bacillaceae</taxon>
        <taxon>Tenuibacillus</taxon>
    </lineage>
</organism>
<dbReference type="EMBL" id="FNIG01000013">
    <property type="protein sequence ID" value="SDN96897.1"/>
    <property type="molecule type" value="Genomic_DNA"/>
</dbReference>
<dbReference type="Pfam" id="PF01425">
    <property type="entry name" value="Amidase"/>
    <property type="match status" value="1"/>
</dbReference>
<evidence type="ECO:0000259" key="2">
    <source>
        <dbReference type="Pfam" id="PF01425"/>
    </source>
</evidence>
<protein>
    <submittedName>
        <fullName evidence="3">Aspartyl-tRNA(Asn)/glutamyl-tRNA(Gln) amidotransferase subunit A</fullName>
    </submittedName>
</protein>
<dbReference type="InterPro" id="IPR036928">
    <property type="entry name" value="AS_sf"/>
</dbReference>
<reference evidence="3 4" key="1">
    <citation type="submission" date="2016-10" db="EMBL/GenBank/DDBJ databases">
        <authorList>
            <person name="de Groot N.N."/>
        </authorList>
    </citation>
    <scope>NUCLEOTIDE SEQUENCE [LARGE SCALE GENOMIC DNA]</scope>
    <source>
        <strain evidence="3 4">CGMCC 1.3442</strain>
    </source>
</reference>